<reference evidence="2 3" key="1">
    <citation type="submission" date="2020-07" db="EMBL/GenBank/DDBJ databases">
        <title>Taxonomic proposal: Crassvirales, a new order of highly abundant and diverse bacterial viruses.</title>
        <authorList>
            <person name="Shkoporov A.N."/>
            <person name="Stockdale S.R."/>
            <person name="Guerin E."/>
            <person name="Ross R.P."/>
            <person name="Hill C."/>
        </authorList>
    </citation>
    <scope>NUCLEOTIDE SEQUENCE [LARGE SCALE GENOMIC DNA]</scope>
</reference>
<feature type="domain" description="DUF7192" evidence="1">
    <location>
        <begin position="55"/>
        <end position="195"/>
    </location>
</feature>
<sequence>MINLTYTYDSITKFYQDALNPTPEGNVQDTLQHLIREEESFRGMDIANIKKNQYGYKEGLDRLEKLNLNLSLGGSKRDYKWDELDGDDMNYDRLMEGFPAMKKRIKTHGVGSGRLINVYVVISENCNIGSEEMLNKAYTAMQIVDLLENLGYRVAVYSCDSTLDSNGTYKGESNVRYEVYVCLKRHEDSLNRGLILNGISPWFFRYYMFAHQKGRYKNGWGMGRAVPLDIEQTKENIVINHGECLNKDSANIKIKKIRELFKVDLETLCHKEQLCLNPALWCTKIGVSPMIRLFTLRFERNLL</sequence>
<dbReference type="EMBL" id="MT774407">
    <property type="protein sequence ID" value="QOR57521.1"/>
    <property type="molecule type" value="Genomic_DNA"/>
</dbReference>
<accession>A0A7M1RUF0</accession>
<evidence type="ECO:0000313" key="3">
    <source>
        <dbReference type="Proteomes" id="UP000594004"/>
    </source>
</evidence>
<evidence type="ECO:0000259" key="1">
    <source>
        <dbReference type="Pfam" id="PF23822"/>
    </source>
</evidence>
<dbReference type="KEGG" id="vg:65131669"/>
<dbReference type="Pfam" id="PF23822">
    <property type="entry name" value="DUF7192"/>
    <property type="match status" value="1"/>
</dbReference>
<dbReference type="InterPro" id="IPR055616">
    <property type="entry name" value="DUF7192"/>
</dbReference>
<protein>
    <submittedName>
        <fullName evidence="2">Transcriptional regulator</fullName>
    </submittedName>
</protein>
<evidence type="ECO:0000313" key="2">
    <source>
        <dbReference type="EMBL" id="QOR57521.1"/>
    </source>
</evidence>
<organism evidence="2 3">
    <name type="scientific">uncultured phage cr125_1</name>
    <dbReference type="NCBI Taxonomy" id="2772091"/>
    <lineage>
        <taxon>Viruses</taxon>
        <taxon>Duplodnaviria</taxon>
        <taxon>Heunggongvirae</taxon>
        <taxon>Uroviricota</taxon>
        <taxon>Caudoviricetes</taxon>
        <taxon>Crassvirales</taxon>
        <taxon>Suoliviridae</taxon>
        <taxon>Uncouvirinae</taxon>
        <taxon>Aurodevirus</taxon>
        <taxon>Aurodevirus hominis</taxon>
    </lineage>
</organism>
<dbReference type="Proteomes" id="UP000594004">
    <property type="component" value="Segment"/>
</dbReference>
<proteinExistence type="predicted"/>
<dbReference type="GeneID" id="65131669"/>
<name>A0A7M1RUF0_9CAUD</name>
<dbReference type="RefSeq" id="YP_010113161.1">
    <property type="nucleotide sequence ID" value="NC_055900.1"/>
</dbReference>
<keyword evidence="3" id="KW-1185">Reference proteome</keyword>